<evidence type="ECO:0000313" key="8">
    <source>
        <dbReference type="RefSeq" id="XP_031561078.1"/>
    </source>
</evidence>
<evidence type="ECO:0000259" key="6">
    <source>
        <dbReference type="PROSITE" id="PS51406"/>
    </source>
</evidence>
<dbReference type="Gene3D" id="3.90.215.10">
    <property type="entry name" value="Gamma Fibrinogen, chain A, domain 1"/>
    <property type="match status" value="1"/>
</dbReference>
<dbReference type="InParanoid" id="A0A6P8I040"/>
<feature type="signal peptide" evidence="5">
    <location>
        <begin position="1"/>
        <end position="20"/>
    </location>
</feature>
<keyword evidence="3" id="KW-0106">Calcium</keyword>
<dbReference type="AlphaFoldDB" id="A0A6P8I040"/>
<evidence type="ECO:0000256" key="1">
    <source>
        <dbReference type="ARBA" id="ARBA00022723"/>
    </source>
</evidence>
<evidence type="ECO:0000256" key="4">
    <source>
        <dbReference type="ARBA" id="ARBA00023157"/>
    </source>
</evidence>
<dbReference type="PANTHER" id="PTHR16146">
    <property type="entry name" value="INTELECTIN"/>
    <property type="match status" value="1"/>
</dbReference>
<organism evidence="7 8">
    <name type="scientific">Actinia tenebrosa</name>
    <name type="common">Australian red waratah sea anemone</name>
    <dbReference type="NCBI Taxonomy" id="6105"/>
    <lineage>
        <taxon>Eukaryota</taxon>
        <taxon>Metazoa</taxon>
        <taxon>Cnidaria</taxon>
        <taxon>Anthozoa</taxon>
        <taxon>Hexacorallia</taxon>
        <taxon>Actiniaria</taxon>
        <taxon>Actiniidae</taxon>
        <taxon>Actinia</taxon>
    </lineage>
</organism>
<dbReference type="GO" id="GO:0005615">
    <property type="term" value="C:extracellular space"/>
    <property type="evidence" value="ECO:0007669"/>
    <property type="project" value="TreeGrafter"/>
</dbReference>
<gene>
    <name evidence="8" type="primary">LOC116297069</name>
</gene>
<dbReference type="SUPFAM" id="SSF56496">
    <property type="entry name" value="Fibrinogen C-terminal domain-like"/>
    <property type="match status" value="1"/>
</dbReference>
<evidence type="ECO:0000313" key="7">
    <source>
        <dbReference type="Proteomes" id="UP000515163"/>
    </source>
</evidence>
<dbReference type="Proteomes" id="UP000515163">
    <property type="component" value="Unplaced"/>
</dbReference>
<keyword evidence="7" id="KW-1185">Reference proteome</keyword>
<name>A0A6P8I040_ACTTE</name>
<proteinExistence type="predicted"/>
<dbReference type="RefSeq" id="XP_031561078.1">
    <property type="nucleotide sequence ID" value="XM_031705218.1"/>
</dbReference>
<dbReference type="PROSITE" id="PS51406">
    <property type="entry name" value="FIBRINOGEN_C_2"/>
    <property type="match status" value="1"/>
</dbReference>
<dbReference type="GO" id="GO:0070492">
    <property type="term" value="F:oligosaccharide binding"/>
    <property type="evidence" value="ECO:0007669"/>
    <property type="project" value="TreeGrafter"/>
</dbReference>
<keyword evidence="5" id="KW-0732">Signal</keyword>
<feature type="chain" id="PRO_5027574673" evidence="5">
    <location>
        <begin position="21"/>
        <end position="267"/>
    </location>
</feature>
<dbReference type="InterPro" id="IPR002181">
    <property type="entry name" value="Fibrinogen_a/b/g_C_dom"/>
</dbReference>
<dbReference type="PANTHER" id="PTHR16146:SF53">
    <property type="entry name" value="APPLE DOMAIN-CONTAINING PROTEIN"/>
    <property type="match status" value="1"/>
</dbReference>
<evidence type="ECO:0000256" key="3">
    <source>
        <dbReference type="ARBA" id="ARBA00022837"/>
    </source>
</evidence>
<dbReference type="GO" id="GO:0046872">
    <property type="term" value="F:metal ion binding"/>
    <property type="evidence" value="ECO:0007669"/>
    <property type="project" value="UniProtKB-KW"/>
</dbReference>
<feature type="domain" description="Fibrinogen C-terminal" evidence="6">
    <location>
        <begin position="47"/>
        <end position="98"/>
    </location>
</feature>
<dbReference type="OrthoDB" id="5945834at2759"/>
<dbReference type="GeneID" id="116297069"/>
<dbReference type="InterPro" id="IPR014716">
    <property type="entry name" value="Fibrinogen_a/b/g_C_1"/>
</dbReference>
<evidence type="ECO:0000256" key="5">
    <source>
        <dbReference type="SAM" id="SignalP"/>
    </source>
</evidence>
<dbReference type="InterPro" id="IPR036056">
    <property type="entry name" value="Fibrinogen-like_C"/>
</dbReference>
<keyword evidence="2" id="KW-0430">Lectin</keyword>
<dbReference type="KEGG" id="aten:116297069"/>
<dbReference type="Pfam" id="PF00147">
    <property type="entry name" value="Fibrinogen_C"/>
    <property type="match status" value="1"/>
</dbReference>
<accession>A0A6P8I040</accession>
<keyword evidence="4" id="KW-1015">Disulfide bond</keyword>
<reference evidence="8" key="1">
    <citation type="submission" date="2025-08" db="UniProtKB">
        <authorList>
            <consortium name="RefSeq"/>
        </authorList>
    </citation>
    <scope>IDENTIFICATION</scope>
    <source>
        <tissue evidence="8">Tentacle</tissue>
    </source>
</reference>
<keyword evidence="1" id="KW-0479">Metal-binding</keyword>
<evidence type="ECO:0000256" key="2">
    <source>
        <dbReference type="ARBA" id="ARBA00022734"/>
    </source>
</evidence>
<sequence length="267" mass="30468">MKILLSVLLFVVVTLTSVSSARPKKEGKKLFVRCQGDSCPKPKNAHHQQYRLPTSCLDYLRKGVSKCGVYKIYDNAGNSFPVYCDMKTEPGNAWTLVESWSNKNRAFSQFKSAVFSTNAPVNENAPNFNIYRQTLSRIQSIKSHSTHWRATCSYPTHGVDYRDYVRGNFKDFDIMTYLGAGVCKKVEYINIRGHIGIHTTAKWWQRDNTWSLHTDSSYLNYKGCGFNPAAGSVIQEDNFGFPHTINPYFRCTANNKSTTQWWFGGHL</sequence>
<protein>
    <submittedName>
        <fullName evidence="8">Uncharacterized protein LOC116297069 isoform X1</fullName>
    </submittedName>
</protein>